<protein>
    <submittedName>
        <fullName evidence="5">1-acyl-sn-glycerol-3-phosphate acyltransferase</fullName>
    </submittedName>
</protein>
<dbReference type="SUPFAM" id="SSF69593">
    <property type="entry name" value="Glycerol-3-phosphate (1)-acyltransferase"/>
    <property type="match status" value="1"/>
</dbReference>
<evidence type="ECO:0000259" key="4">
    <source>
        <dbReference type="SMART" id="SM00563"/>
    </source>
</evidence>
<sequence length="262" mass="28493">MSRDRTYRAAVALGRAGMRALGIQVVGRGAEHVPTSGPVVLAATHVSYPDFVFVQDGARSSGRHVRFMTRHDVWHVPLVGRAMSAMRHVPVDREAPAGAYVVARRLLREGEAVCAFPEAGISYSYTVRSLMRGVASLARETGAPVVPVALWGSQRVYSVGVPDERGREPRPDLTRGRRVDVSFGPPLVVGPDEDLTAWTHRLGAALTAQLEELQRLPHHRPRPGEHAPWYPAHLGGHAPTRAEAAHLDVVPRAAVRPTWGPS</sequence>
<dbReference type="EMBL" id="JANARS010000003">
    <property type="protein sequence ID" value="MCP3421634.1"/>
    <property type="molecule type" value="Genomic_DNA"/>
</dbReference>
<keyword evidence="2 5" id="KW-0012">Acyltransferase</keyword>
<dbReference type="InterPro" id="IPR002123">
    <property type="entry name" value="Plipid/glycerol_acylTrfase"/>
</dbReference>
<dbReference type="RefSeq" id="WP_254180860.1">
    <property type="nucleotide sequence ID" value="NZ_JANARS010000003.1"/>
</dbReference>
<dbReference type="Proteomes" id="UP001204524">
    <property type="component" value="Unassembled WGS sequence"/>
</dbReference>
<feature type="domain" description="Phospholipid/glycerol acyltransferase" evidence="4">
    <location>
        <begin position="39"/>
        <end position="153"/>
    </location>
</feature>
<evidence type="ECO:0000313" key="6">
    <source>
        <dbReference type="Proteomes" id="UP001204524"/>
    </source>
</evidence>
<evidence type="ECO:0000313" key="5">
    <source>
        <dbReference type="EMBL" id="MCP3421634.1"/>
    </source>
</evidence>
<dbReference type="CDD" id="cd07989">
    <property type="entry name" value="LPLAT_AGPAT-like"/>
    <property type="match status" value="1"/>
</dbReference>
<comment type="caution">
    <text evidence="5">The sequence shown here is derived from an EMBL/GenBank/DDBJ whole genome shotgun (WGS) entry which is preliminary data.</text>
</comment>
<keyword evidence="6" id="KW-1185">Reference proteome</keyword>
<reference evidence="5 6" key="1">
    <citation type="submission" date="2022-06" db="EMBL/GenBank/DDBJ databases">
        <authorList>
            <person name="So Y."/>
        </authorList>
    </citation>
    <scope>NUCLEOTIDE SEQUENCE [LARGE SCALE GENOMIC DNA]</scope>
    <source>
        <strain evidence="5 6">STR3</strain>
    </source>
</reference>
<evidence type="ECO:0000256" key="3">
    <source>
        <dbReference type="SAM" id="MobiDB-lite"/>
    </source>
</evidence>
<dbReference type="GO" id="GO:0016746">
    <property type="term" value="F:acyltransferase activity"/>
    <property type="evidence" value="ECO:0007669"/>
    <property type="project" value="UniProtKB-KW"/>
</dbReference>
<dbReference type="SMART" id="SM00563">
    <property type="entry name" value="PlsC"/>
    <property type="match status" value="1"/>
</dbReference>
<accession>A0ABT1KW87</accession>
<dbReference type="PANTHER" id="PTHR10434:SF55">
    <property type="entry name" value="POSSIBLE ACYLTRANSFERASE"/>
    <property type="match status" value="1"/>
</dbReference>
<gene>
    <name evidence="5" type="ORF">NCI01_07485</name>
</gene>
<evidence type="ECO:0000256" key="1">
    <source>
        <dbReference type="ARBA" id="ARBA00022679"/>
    </source>
</evidence>
<proteinExistence type="predicted"/>
<feature type="region of interest" description="Disordered" evidence="3">
    <location>
        <begin position="218"/>
        <end position="237"/>
    </location>
</feature>
<dbReference type="Pfam" id="PF01553">
    <property type="entry name" value="Acyltransferase"/>
    <property type="match status" value="1"/>
</dbReference>
<dbReference type="PANTHER" id="PTHR10434">
    <property type="entry name" value="1-ACYL-SN-GLYCEROL-3-PHOSPHATE ACYLTRANSFERASE"/>
    <property type="match status" value="1"/>
</dbReference>
<keyword evidence="1" id="KW-0808">Transferase</keyword>
<evidence type="ECO:0000256" key="2">
    <source>
        <dbReference type="ARBA" id="ARBA00023315"/>
    </source>
</evidence>
<name>A0ABT1KW87_9ACTN</name>
<organism evidence="5 6">
    <name type="scientific">Nocardioides pinisoli</name>
    <dbReference type="NCBI Taxonomy" id="2950279"/>
    <lineage>
        <taxon>Bacteria</taxon>
        <taxon>Bacillati</taxon>
        <taxon>Actinomycetota</taxon>
        <taxon>Actinomycetes</taxon>
        <taxon>Propionibacteriales</taxon>
        <taxon>Nocardioidaceae</taxon>
        <taxon>Nocardioides</taxon>
    </lineage>
</organism>